<protein>
    <submittedName>
        <fullName evidence="5">TonB-dependent receptor Outer membrane receptor for ferrienterochelin and colicins</fullName>
    </submittedName>
</protein>
<dbReference type="InterPro" id="IPR036942">
    <property type="entry name" value="Beta-barrel_TonB_sf"/>
</dbReference>
<keyword evidence="3" id="KW-0998">Cell outer membrane</keyword>
<dbReference type="SUPFAM" id="SSF56935">
    <property type="entry name" value="Porins"/>
    <property type="match status" value="1"/>
</dbReference>
<dbReference type="Pfam" id="PF00593">
    <property type="entry name" value="TonB_dep_Rec_b-barrel"/>
    <property type="match status" value="1"/>
</dbReference>
<feature type="domain" description="TonB-dependent receptor-like beta-barrel" evidence="4">
    <location>
        <begin position="33"/>
        <end position="151"/>
    </location>
</feature>
<reference evidence="5" key="1">
    <citation type="submission" date="2019-03" db="EMBL/GenBank/DDBJ databases">
        <authorList>
            <person name="Danneels B."/>
        </authorList>
    </citation>
    <scope>NUCLEOTIDE SEQUENCE</scope>
</reference>
<evidence type="ECO:0000256" key="1">
    <source>
        <dbReference type="ARBA" id="ARBA00004442"/>
    </source>
</evidence>
<name>A0A484PA10_9ZZZZ</name>
<organism evidence="5">
    <name type="scientific">plant metagenome</name>
    <dbReference type="NCBI Taxonomy" id="1297885"/>
    <lineage>
        <taxon>unclassified sequences</taxon>
        <taxon>metagenomes</taxon>
        <taxon>organismal metagenomes</taxon>
    </lineage>
</organism>
<comment type="subcellular location">
    <subcellularLocation>
        <location evidence="1">Cell outer membrane</location>
    </subcellularLocation>
</comment>
<sequence>MDVSSRPWLSLDERVRESDRLQLRASAMSTDHDHGYGPLQDNDTHQTGFAEVSYASGIGATSWLAGIATQQDRFRSARYRQFDYRYTVPALFVQAEQALRDDLTLSGSARWDDHSAYGVHFSPRLSLLFRPDKWTLRASIGRGFYAPTPFVEQIEAAGLSRLEPLTGLRAEIATTGSIDAGYVHGP</sequence>
<evidence type="ECO:0000313" key="5">
    <source>
        <dbReference type="EMBL" id="VFR21267.1"/>
    </source>
</evidence>
<dbReference type="GO" id="GO:0009279">
    <property type="term" value="C:cell outer membrane"/>
    <property type="evidence" value="ECO:0007669"/>
    <property type="project" value="UniProtKB-SubCell"/>
</dbReference>
<dbReference type="AlphaFoldDB" id="A0A484PA10"/>
<keyword evidence="5" id="KW-0675">Receptor</keyword>
<evidence type="ECO:0000259" key="4">
    <source>
        <dbReference type="Pfam" id="PF00593"/>
    </source>
</evidence>
<proteinExistence type="predicted"/>
<gene>
    <name evidence="5" type="ORF">AMP9_3929</name>
</gene>
<keyword evidence="2" id="KW-0472">Membrane</keyword>
<dbReference type="InterPro" id="IPR000531">
    <property type="entry name" value="Beta-barrel_TonB"/>
</dbReference>
<dbReference type="Gene3D" id="2.40.170.20">
    <property type="entry name" value="TonB-dependent receptor, beta-barrel domain"/>
    <property type="match status" value="1"/>
</dbReference>
<accession>A0A484PA10</accession>
<evidence type="ECO:0000256" key="3">
    <source>
        <dbReference type="ARBA" id="ARBA00023237"/>
    </source>
</evidence>
<dbReference type="EMBL" id="CAADHY010000015">
    <property type="protein sequence ID" value="VFR21267.1"/>
    <property type="molecule type" value="Genomic_DNA"/>
</dbReference>
<evidence type="ECO:0000256" key="2">
    <source>
        <dbReference type="ARBA" id="ARBA00023136"/>
    </source>
</evidence>